<dbReference type="InterPro" id="IPR032098">
    <property type="entry name" value="Acyltransf_C"/>
</dbReference>
<gene>
    <name evidence="7" type="ORF">VTK73DRAFT_1790</name>
</gene>
<dbReference type="EMBL" id="JAZHXJ010001460">
    <property type="protein sequence ID" value="KAL1844792.1"/>
    <property type="molecule type" value="Genomic_DNA"/>
</dbReference>
<evidence type="ECO:0000256" key="2">
    <source>
        <dbReference type="ARBA" id="ARBA00022679"/>
    </source>
</evidence>
<organism evidence="7 8">
    <name type="scientific">Phialemonium thermophilum</name>
    <dbReference type="NCBI Taxonomy" id="223376"/>
    <lineage>
        <taxon>Eukaryota</taxon>
        <taxon>Fungi</taxon>
        <taxon>Dikarya</taxon>
        <taxon>Ascomycota</taxon>
        <taxon>Pezizomycotina</taxon>
        <taxon>Sordariomycetes</taxon>
        <taxon>Sordariomycetidae</taxon>
        <taxon>Cephalothecales</taxon>
        <taxon>Cephalothecaceae</taxon>
        <taxon>Phialemonium</taxon>
    </lineage>
</organism>
<feature type="domain" description="Phospholipid/glycerol acyltransferase" evidence="6">
    <location>
        <begin position="142"/>
        <end position="276"/>
    </location>
</feature>
<feature type="compositionally biased region" description="Polar residues" evidence="4">
    <location>
        <begin position="1"/>
        <end position="11"/>
    </location>
</feature>
<evidence type="ECO:0000256" key="5">
    <source>
        <dbReference type="SAM" id="Phobius"/>
    </source>
</evidence>
<evidence type="ECO:0000313" key="8">
    <source>
        <dbReference type="Proteomes" id="UP001586593"/>
    </source>
</evidence>
<feature type="transmembrane region" description="Helical" evidence="5">
    <location>
        <begin position="182"/>
        <end position="199"/>
    </location>
</feature>
<proteinExistence type="inferred from homology"/>
<keyword evidence="5" id="KW-0472">Membrane</keyword>
<evidence type="ECO:0000256" key="4">
    <source>
        <dbReference type="SAM" id="MobiDB-lite"/>
    </source>
</evidence>
<evidence type="ECO:0000256" key="1">
    <source>
        <dbReference type="ARBA" id="ARBA00008655"/>
    </source>
</evidence>
<accession>A0ABR3VT56</accession>
<comment type="similarity">
    <text evidence="1">Belongs to the 1-acyl-sn-glycerol-3-phosphate acyltransferase family.</text>
</comment>
<dbReference type="SMART" id="SM00563">
    <property type="entry name" value="PlsC"/>
    <property type="match status" value="1"/>
</dbReference>
<evidence type="ECO:0000259" key="6">
    <source>
        <dbReference type="SMART" id="SM00563"/>
    </source>
</evidence>
<dbReference type="InterPro" id="IPR002123">
    <property type="entry name" value="Plipid/glycerol_acylTrfase"/>
</dbReference>
<evidence type="ECO:0000256" key="3">
    <source>
        <dbReference type="ARBA" id="ARBA00023315"/>
    </source>
</evidence>
<keyword evidence="2" id="KW-0808">Transferase</keyword>
<feature type="transmembrane region" description="Helical" evidence="5">
    <location>
        <begin position="52"/>
        <end position="75"/>
    </location>
</feature>
<keyword evidence="3" id="KW-0012">Acyltransferase</keyword>
<dbReference type="Pfam" id="PF01553">
    <property type="entry name" value="Acyltransferase"/>
    <property type="match status" value="1"/>
</dbReference>
<protein>
    <recommendedName>
        <fullName evidence="6">Phospholipid/glycerol acyltransferase domain-containing protein</fullName>
    </recommendedName>
</protein>
<dbReference type="Proteomes" id="UP001586593">
    <property type="component" value="Unassembled WGS sequence"/>
</dbReference>
<comment type="caution">
    <text evidence="7">The sequence shown here is derived from an EMBL/GenBank/DDBJ whole genome shotgun (WGS) entry which is preliminary data.</text>
</comment>
<feature type="region of interest" description="Disordered" evidence="4">
    <location>
        <begin position="365"/>
        <end position="394"/>
    </location>
</feature>
<reference evidence="7 8" key="1">
    <citation type="journal article" date="2024" name="Commun. Biol.">
        <title>Comparative genomic analysis of thermophilic fungi reveals convergent evolutionary adaptations and gene losses.</title>
        <authorList>
            <person name="Steindorff A.S."/>
            <person name="Aguilar-Pontes M.V."/>
            <person name="Robinson A.J."/>
            <person name="Andreopoulos B."/>
            <person name="LaButti K."/>
            <person name="Kuo A."/>
            <person name="Mondo S."/>
            <person name="Riley R."/>
            <person name="Otillar R."/>
            <person name="Haridas S."/>
            <person name="Lipzen A."/>
            <person name="Grimwood J."/>
            <person name="Schmutz J."/>
            <person name="Clum A."/>
            <person name="Reid I.D."/>
            <person name="Moisan M.C."/>
            <person name="Butler G."/>
            <person name="Nguyen T.T.M."/>
            <person name="Dewar K."/>
            <person name="Conant G."/>
            <person name="Drula E."/>
            <person name="Henrissat B."/>
            <person name="Hansel C."/>
            <person name="Singer S."/>
            <person name="Hutchinson M.I."/>
            <person name="de Vries R.P."/>
            <person name="Natvig D.O."/>
            <person name="Powell A.J."/>
            <person name="Tsang A."/>
            <person name="Grigoriev I.V."/>
        </authorList>
    </citation>
    <scope>NUCLEOTIDE SEQUENCE [LARGE SCALE GENOMIC DNA]</scope>
    <source>
        <strain evidence="7 8">ATCC 24622</strain>
    </source>
</reference>
<dbReference type="CDD" id="cd07990">
    <property type="entry name" value="LPLAT_LCLAT1-like"/>
    <property type="match status" value="1"/>
</dbReference>
<feature type="transmembrane region" description="Helical" evidence="5">
    <location>
        <begin position="405"/>
        <end position="427"/>
    </location>
</feature>
<keyword evidence="8" id="KW-1185">Reference proteome</keyword>
<name>A0ABR3VT56_9PEZI</name>
<keyword evidence="5" id="KW-1133">Transmembrane helix</keyword>
<dbReference type="PANTHER" id="PTHR10983">
    <property type="entry name" value="1-ACYLGLYCEROL-3-PHOSPHATE ACYLTRANSFERASE-RELATED"/>
    <property type="match status" value="1"/>
</dbReference>
<evidence type="ECO:0000313" key="7">
    <source>
        <dbReference type="EMBL" id="KAL1844792.1"/>
    </source>
</evidence>
<dbReference type="PANTHER" id="PTHR10983:SF16">
    <property type="entry name" value="LYSOCARDIOLIPIN ACYLTRANSFERASE 1"/>
    <property type="match status" value="1"/>
</dbReference>
<feature type="compositionally biased region" description="Low complexity" evidence="4">
    <location>
        <begin position="24"/>
        <end position="33"/>
    </location>
</feature>
<sequence length="438" mass="49662">MAVAHSRQNGALENPVDLPAPSLGAGATTAEGSTAKDAHPSGREKHGRFTQLLRGVTFAVYFTSCCVAIHATQILGSPLYWINRDVYYAYMALTKQSFGLLVTTMTHWWSPTTIRISGDASVAGQIRKTPDGRVEFSFPERLILIANHQIYTDWLYLWWVGYANSPRMHGYLYIILKESLKYIPVIGQGMMFYGFIFMSRKMAVDQPRMAYRLRKLKTQQTAPGGTSKFYTPMWLLLFPEGTNASQNGRNKSAKWAEKIGVKDPEHVLLPRSTGMYFCLSELKGTVEYVYDCTVAYEGIPRGKFGEQYFTLASTYFQGRPPKSVNFYWRRFRVADIPLDDAASFDVWLRDRWYEKDALMEQYLSTGRFPPSPPQPTTDDGSAAKGGSRGGDEQDGFIETEVRTRYWWEFIQIFVVLGAFGLVGNMLLKAWSNLVHAVF</sequence>
<dbReference type="SUPFAM" id="SSF69593">
    <property type="entry name" value="Glycerol-3-phosphate (1)-acyltransferase"/>
    <property type="match status" value="1"/>
</dbReference>
<feature type="region of interest" description="Disordered" evidence="4">
    <location>
        <begin position="1"/>
        <end position="44"/>
    </location>
</feature>
<feature type="compositionally biased region" description="Basic and acidic residues" evidence="4">
    <location>
        <begin position="34"/>
        <end position="44"/>
    </location>
</feature>
<dbReference type="Pfam" id="PF16076">
    <property type="entry name" value="Acyltransf_C"/>
    <property type="match status" value="1"/>
</dbReference>
<keyword evidence="5" id="KW-0812">Transmembrane</keyword>